<feature type="binding site" evidence="12">
    <location>
        <position position="84"/>
    </location>
    <ligand>
        <name>Na(+)</name>
        <dbReference type="ChEBI" id="CHEBI:29101"/>
        <note>structural</note>
    </ligand>
</feature>
<keyword evidence="12" id="KW-0479">Metal-binding</keyword>
<evidence type="ECO:0000256" key="3">
    <source>
        <dbReference type="ARBA" id="ARBA00022519"/>
    </source>
</evidence>
<evidence type="ECO:0000256" key="11">
    <source>
        <dbReference type="ARBA" id="ARBA00035585"/>
    </source>
</evidence>
<evidence type="ECO:0000256" key="10">
    <source>
        <dbReference type="ARBA" id="ARBA00035120"/>
    </source>
</evidence>
<dbReference type="EMBL" id="JBHRTR010000024">
    <property type="protein sequence ID" value="MFC3227642.1"/>
    <property type="molecule type" value="Genomic_DNA"/>
</dbReference>
<sequence length="136" mass="13852">MAAHSLMVPVAIAIGGACGALARHYFGAAVMRAQAHLIGGHFPTGILLANILGSVAMGLLVGGLASRLELGLVGRSALQVGFLGAFTTFSTFSLDTMLLWERGTHLLAIVYVVASVSLAVAGLVGGMRLGHWLVAG</sequence>
<reference evidence="14" key="1">
    <citation type="journal article" date="2019" name="Int. J. Syst. Evol. Microbiol.">
        <title>The Global Catalogue of Microorganisms (GCM) 10K type strain sequencing project: providing services to taxonomists for standard genome sequencing and annotation.</title>
        <authorList>
            <consortium name="The Broad Institute Genomics Platform"/>
            <consortium name="The Broad Institute Genome Sequencing Center for Infectious Disease"/>
            <person name="Wu L."/>
            <person name="Ma J."/>
        </authorList>
    </citation>
    <scope>NUCLEOTIDE SEQUENCE [LARGE SCALE GENOMIC DNA]</scope>
    <source>
        <strain evidence="14">KCTC 42964</strain>
    </source>
</reference>
<comment type="catalytic activity">
    <reaction evidence="11">
        <text>fluoride(in) = fluoride(out)</text>
        <dbReference type="Rhea" id="RHEA:76159"/>
        <dbReference type="ChEBI" id="CHEBI:17051"/>
    </reaction>
    <physiologicalReaction direction="left-to-right" evidence="11">
        <dbReference type="Rhea" id="RHEA:76160"/>
    </physiologicalReaction>
</comment>
<keyword evidence="12" id="KW-0813">Transport</keyword>
<evidence type="ECO:0000256" key="8">
    <source>
        <dbReference type="ARBA" id="ARBA00023136"/>
    </source>
</evidence>
<evidence type="ECO:0000313" key="13">
    <source>
        <dbReference type="EMBL" id="MFC3227642.1"/>
    </source>
</evidence>
<protein>
    <recommendedName>
        <fullName evidence="12">Fluoride-specific ion channel FluC</fullName>
    </recommendedName>
</protein>
<keyword evidence="4 12" id="KW-0812">Transmembrane</keyword>
<evidence type="ECO:0000313" key="14">
    <source>
        <dbReference type="Proteomes" id="UP001595528"/>
    </source>
</evidence>
<feature type="transmembrane region" description="Helical" evidence="12">
    <location>
        <begin position="106"/>
        <end position="127"/>
    </location>
</feature>
<comment type="function">
    <text evidence="12">Fluoride-specific ion channel. Important for reducing fluoride concentration in the cell, thus reducing its toxicity.</text>
</comment>
<comment type="subcellular location">
    <subcellularLocation>
        <location evidence="1 12">Cell membrane</location>
        <topology evidence="1 12">Multi-pass membrane protein</topology>
    </subcellularLocation>
</comment>
<organism evidence="13 14">
    <name type="scientific">Marinibaculum pumilum</name>
    <dbReference type="NCBI Taxonomy" id="1766165"/>
    <lineage>
        <taxon>Bacteria</taxon>
        <taxon>Pseudomonadati</taxon>
        <taxon>Pseudomonadota</taxon>
        <taxon>Alphaproteobacteria</taxon>
        <taxon>Rhodospirillales</taxon>
        <taxon>Rhodospirillaceae</taxon>
        <taxon>Marinibaculum</taxon>
    </lineage>
</organism>
<comment type="similarity">
    <text evidence="10 12">Belongs to the fluoride channel Fluc/FEX (TC 1.A.43) family.</text>
</comment>
<dbReference type="Proteomes" id="UP001595528">
    <property type="component" value="Unassembled WGS sequence"/>
</dbReference>
<keyword evidence="3" id="KW-0997">Cell inner membrane</keyword>
<keyword evidence="8 12" id="KW-0472">Membrane</keyword>
<dbReference type="Pfam" id="PF02537">
    <property type="entry name" value="CRCB"/>
    <property type="match status" value="1"/>
</dbReference>
<keyword evidence="5 12" id="KW-1133">Transmembrane helix</keyword>
<keyword evidence="6 12" id="KW-0915">Sodium</keyword>
<evidence type="ECO:0000256" key="7">
    <source>
        <dbReference type="ARBA" id="ARBA00023065"/>
    </source>
</evidence>
<evidence type="ECO:0000256" key="5">
    <source>
        <dbReference type="ARBA" id="ARBA00022989"/>
    </source>
</evidence>
<feature type="transmembrane region" description="Helical" evidence="12">
    <location>
        <begin position="46"/>
        <end position="65"/>
    </location>
</feature>
<evidence type="ECO:0000256" key="4">
    <source>
        <dbReference type="ARBA" id="ARBA00022692"/>
    </source>
</evidence>
<dbReference type="NCBIfam" id="TIGR00494">
    <property type="entry name" value="crcB"/>
    <property type="match status" value="1"/>
</dbReference>
<accession>A0ABV7L067</accession>
<keyword evidence="2 12" id="KW-1003">Cell membrane</keyword>
<proteinExistence type="inferred from homology"/>
<evidence type="ECO:0000256" key="2">
    <source>
        <dbReference type="ARBA" id="ARBA00022475"/>
    </source>
</evidence>
<dbReference type="PANTHER" id="PTHR28259:SF1">
    <property type="entry name" value="FLUORIDE EXPORT PROTEIN 1-RELATED"/>
    <property type="match status" value="1"/>
</dbReference>
<evidence type="ECO:0000256" key="9">
    <source>
        <dbReference type="ARBA" id="ARBA00023303"/>
    </source>
</evidence>
<dbReference type="HAMAP" id="MF_00454">
    <property type="entry name" value="FluC"/>
    <property type="match status" value="1"/>
</dbReference>
<keyword evidence="7 12" id="KW-0406">Ion transport</keyword>
<evidence type="ECO:0000256" key="6">
    <source>
        <dbReference type="ARBA" id="ARBA00023053"/>
    </source>
</evidence>
<comment type="caution">
    <text evidence="13">The sequence shown here is derived from an EMBL/GenBank/DDBJ whole genome shotgun (WGS) entry which is preliminary data.</text>
</comment>
<feature type="transmembrane region" description="Helical" evidence="12">
    <location>
        <begin position="6"/>
        <end position="26"/>
    </location>
</feature>
<keyword evidence="14" id="KW-1185">Reference proteome</keyword>
<comment type="activity regulation">
    <text evidence="12">Na(+) is not transported, but it plays an essential structural role and its presence is essential for fluoride channel function.</text>
</comment>
<dbReference type="RefSeq" id="WP_379899978.1">
    <property type="nucleotide sequence ID" value="NZ_JBHRTR010000024.1"/>
</dbReference>
<dbReference type="PANTHER" id="PTHR28259">
    <property type="entry name" value="FLUORIDE EXPORT PROTEIN 1-RELATED"/>
    <property type="match status" value="1"/>
</dbReference>
<evidence type="ECO:0000256" key="1">
    <source>
        <dbReference type="ARBA" id="ARBA00004651"/>
    </source>
</evidence>
<name>A0ABV7L067_9PROT</name>
<dbReference type="InterPro" id="IPR003691">
    <property type="entry name" value="FluC"/>
</dbReference>
<keyword evidence="9 12" id="KW-0407">Ion channel</keyword>
<feature type="binding site" evidence="12">
    <location>
        <position position="87"/>
    </location>
    <ligand>
        <name>Na(+)</name>
        <dbReference type="ChEBI" id="CHEBI:29101"/>
        <note>structural</note>
    </ligand>
</feature>
<feature type="transmembrane region" description="Helical" evidence="12">
    <location>
        <begin position="77"/>
        <end position="94"/>
    </location>
</feature>
<gene>
    <name evidence="12 13" type="primary">crcB</name>
    <name evidence="12" type="synonym">fluC</name>
    <name evidence="13" type="ORF">ACFOGJ_10395</name>
</gene>
<evidence type="ECO:0000256" key="12">
    <source>
        <dbReference type="HAMAP-Rule" id="MF_00454"/>
    </source>
</evidence>